<dbReference type="GeneID" id="101852791"/>
<name>A0ABM0K163_APLCA</name>
<dbReference type="RefSeq" id="XP_005106339.1">
    <property type="nucleotide sequence ID" value="XM_005106282.3"/>
</dbReference>
<keyword evidence="2" id="KW-1185">Reference proteome</keyword>
<evidence type="ECO:0000313" key="2">
    <source>
        <dbReference type="Proteomes" id="UP000694888"/>
    </source>
</evidence>
<sequence>MMDNCTNFLAKVVLVMAVVMMFSWTASTAPTSPPIKESEKFCILQMEQRSNDTDYCELKSANFEISGKDKAVLTYLCCMGYWPGVLHNYLMYADPDYQTYITYSKDPEMLKSIGRHLKECRLPLDQAPKLTAVDFLNWDGEGQKQEVCRTSMMF</sequence>
<protein>
    <submittedName>
        <fullName evidence="3">Uncharacterized protein LOC101852791</fullName>
    </submittedName>
</protein>
<feature type="chain" id="PRO_5045704204" evidence="1">
    <location>
        <begin position="29"/>
        <end position="154"/>
    </location>
</feature>
<keyword evidence="1" id="KW-0732">Signal</keyword>
<proteinExistence type="predicted"/>
<feature type="signal peptide" evidence="1">
    <location>
        <begin position="1"/>
        <end position="28"/>
    </location>
</feature>
<organism evidence="2 3">
    <name type="scientific">Aplysia californica</name>
    <name type="common">California sea hare</name>
    <dbReference type="NCBI Taxonomy" id="6500"/>
    <lineage>
        <taxon>Eukaryota</taxon>
        <taxon>Metazoa</taxon>
        <taxon>Spiralia</taxon>
        <taxon>Lophotrochozoa</taxon>
        <taxon>Mollusca</taxon>
        <taxon>Gastropoda</taxon>
        <taxon>Heterobranchia</taxon>
        <taxon>Euthyneura</taxon>
        <taxon>Tectipleura</taxon>
        <taxon>Aplysiida</taxon>
        <taxon>Aplysioidea</taxon>
        <taxon>Aplysiidae</taxon>
        <taxon>Aplysia</taxon>
    </lineage>
</organism>
<gene>
    <name evidence="3" type="primary">LOC101852791</name>
</gene>
<evidence type="ECO:0000256" key="1">
    <source>
        <dbReference type="SAM" id="SignalP"/>
    </source>
</evidence>
<evidence type="ECO:0000313" key="3">
    <source>
        <dbReference type="RefSeq" id="XP_005106339.1"/>
    </source>
</evidence>
<dbReference type="Proteomes" id="UP000694888">
    <property type="component" value="Unplaced"/>
</dbReference>
<reference evidence="3" key="1">
    <citation type="submission" date="2025-08" db="UniProtKB">
        <authorList>
            <consortium name="RefSeq"/>
        </authorList>
    </citation>
    <scope>IDENTIFICATION</scope>
</reference>
<accession>A0ABM0K163</accession>